<evidence type="ECO:0000259" key="3">
    <source>
        <dbReference type="Pfam" id="PF00685"/>
    </source>
</evidence>
<dbReference type="InterPro" id="IPR027417">
    <property type="entry name" value="P-loop_NTPase"/>
</dbReference>
<dbReference type="PANTHER" id="PTHR10605">
    <property type="entry name" value="HEPARAN SULFATE SULFOTRANSFERASE"/>
    <property type="match status" value="1"/>
</dbReference>
<dbReference type="Gene3D" id="3.40.50.300">
    <property type="entry name" value="P-loop containing nucleotide triphosphate hydrolases"/>
    <property type="match status" value="1"/>
</dbReference>
<dbReference type="AlphaFoldDB" id="A0A9X0WL89"/>
<dbReference type="GO" id="GO:0008146">
    <property type="term" value="F:sulfotransferase activity"/>
    <property type="evidence" value="ECO:0007669"/>
    <property type="project" value="InterPro"/>
</dbReference>
<dbReference type="Pfam" id="PF00685">
    <property type="entry name" value="Sulfotransfer_1"/>
    <property type="match status" value="1"/>
</dbReference>
<evidence type="ECO:0000256" key="2">
    <source>
        <dbReference type="ARBA" id="ARBA00023180"/>
    </source>
</evidence>
<sequence length="283" mass="32325">MIEVNVGRVFIVGAPKCGTTSLAHWLAAHPQIHMSRIKEPHYYNTDMGNRVITQKSDYDELFSDASPDAKIWCEASTWYLFSNDAVPNILAEHPDARFIAMVRDPVDMAVSLFHHNRKKLHEPLATLEEAWAAQDSRARGEGLPRNCIEPNFLQYKQACDLKNMISRLQNRVAPEKLYIIHLDDIKTDARREYIHALLFLGLKDDCRKEFPVLNEASINRSYLAAHLIRFAARLKRKLGISVKTRVAQRLNSRSIVNKPLSTATRQLIEIELMNSRVAKRGNG</sequence>
<evidence type="ECO:0000313" key="5">
    <source>
        <dbReference type="Proteomes" id="UP001138802"/>
    </source>
</evidence>
<accession>A0A9X0WL89</accession>
<proteinExistence type="predicted"/>
<keyword evidence="5" id="KW-1185">Reference proteome</keyword>
<organism evidence="4 5">
    <name type="scientific">Thiocapsa imhoffii</name>
    <dbReference type="NCBI Taxonomy" id="382777"/>
    <lineage>
        <taxon>Bacteria</taxon>
        <taxon>Pseudomonadati</taxon>
        <taxon>Pseudomonadota</taxon>
        <taxon>Gammaproteobacteria</taxon>
        <taxon>Chromatiales</taxon>
        <taxon>Chromatiaceae</taxon>
        <taxon>Thiocapsa</taxon>
    </lineage>
</organism>
<feature type="domain" description="Sulfotransferase" evidence="3">
    <location>
        <begin position="8"/>
        <end position="203"/>
    </location>
</feature>
<dbReference type="InterPro" id="IPR037359">
    <property type="entry name" value="NST/OST"/>
</dbReference>
<dbReference type="InterPro" id="IPR000863">
    <property type="entry name" value="Sulfotransferase_dom"/>
</dbReference>
<gene>
    <name evidence="4" type="ORF">CKO25_19505</name>
</gene>
<dbReference type="PANTHER" id="PTHR10605:SF56">
    <property type="entry name" value="BIFUNCTIONAL HEPARAN SULFATE N-DEACETYLASE_N-SULFOTRANSFERASE"/>
    <property type="match status" value="1"/>
</dbReference>
<comment type="caution">
    <text evidence="4">The sequence shown here is derived from an EMBL/GenBank/DDBJ whole genome shotgun (WGS) entry which is preliminary data.</text>
</comment>
<name>A0A9X0WL89_9GAMM</name>
<reference evidence="4 5" key="1">
    <citation type="journal article" date="2020" name="Microorganisms">
        <title>Osmotic Adaptation and Compatible Solute Biosynthesis of Phototrophic Bacteria as Revealed from Genome Analyses.</title>
        <authorList>
            <person name="Imhoff J.F."/>
            <person name="Rahn T."/>
            <person name="Kunzel S."/>
            <person name="Keller A."/>
            <person name="Neulinger S.C."/>
        </authorList>
    </citation>
    <scope>NUCLEOTIDE SEQUENCE [LARGE SCALE GENOMIC DNA]</scope>
    <source>
        <strain evidence="4 5">DSM 21303</strain>
    </source>
</reference>
<keyword evidence="1" id="KW-0808">Transferase</keyword>
<evidence type="ECO:0000313" key="4">
    <source>
        <dbReference type="EMBL" id="MBK1646784.1"/>
    </source>
</evidence>
<dbReference type="Proteomes" id="UP001138802">
    <property type="component" value="Unassembled WGS sequence"/>
</dbReference>
<dbReference type="SUPFAM" id="SSF52540">
    <property type="entry name" value="P-loop containing nucleoside triphosphate hydrolases"/>
    <property type="match status" value="1"/>
</dbReference>
<dbReference type="RefSeq" id="WP_200389609.1">
    <property type="nucleotide sequence ID" value="NZ_NRSD01000036.1"/>
</dbReference>
<evidence type="ECO:0000256" key="1">
    <source>
        <dbReference type="ARBA" id="ARBA00022679"/>
    </source>
</evidence>
<dbReference type="EMBL" id="NRSD01000036">
    <property type="protein sequence ID" value="MBK1646784.1"/>
    <property type="molecule type" value="Genomic_DNA"/>
</dbReference>
<protein>
    <recommendedName>
        <fullName evidence="3">Sulfotransferase domain-containing protein</fullName>
    </recommendedName>
</protein>
<keyword evidence="2" id="KW-0325">Glycoprotein</keyword>